<dbReference type="SMART" id="SM00729">
    <property type="entry name" value="Elp3"/>
    <property type="match status" value="1"/>
</dbReference>
<evidence type="ECO:0000256" key="3">
    <source>
        <dbReference type="ARBA" id="ARBA00022691"/>
    </source>
</evidence>
<keyword evidence="4" id="KW-0479">Metal-binding</keyword>
<dbReference type="Pfam" id="PF02310">
    <property type="entry name" value="B12-binding"/>
    <property type="match status" value="1"/>
</dbReference>
<evidence type="ECO:0000313" key="8">
    <source>
        <dbReference type="EMBL" id="ADV64568.1"/>
    </source>
</evidence>
<dbReference type="InterPro" id="IPR023980">
    <property type="entry name" value="CHP04013_B12-bd/rSAM"/>
</dbReference>
<dbReference type="KEGG" id="dmu:Desmu_0249"/>
<dbReference type="SFLD" id="SFLDG01082">
    <property type="entry name" value="B12-binding_domain_containing"/>
    <property type="match status" value="1"/>
</dbReference>
<dbReference type="InterPro" id="IPR023404">
    <property type="entry name" value="rSAM_horseshoe"/>
</dbReference>
<gene>
    <name evidence="8" type="ordered locus">Desmu_0249</name>
</gene>
<dbReference type="GO" id="GO:0031419">
    <property type="term" value="F:cobalamin binding"/>
    <property type="evidence" value="ECO:0007669"/>
    <property type="project" value="InterPro"/>
</dbReference>
<evidence type="ECO:0000256" key="5">
    <source>
        <dbReference type="ARBA" id="ARBA00023004"/>
    </source>
</evidence>
<dbReference type="SFLD" id="SFLDS00029">
    <property type="entry name" value="Radical_SAM"/>
    <property type="match status" value="1"/>
</dbReference>
<dbReference type="RefSeq" id="WP_013561790.1">
    <property type="nucleotide sequence ID" value="NC_014961.1"/>
</dbReference>
<reference evidence="9" key="1">
    <citation type="submission" date="2010-11" db="EMBL/GenBank/DDBJ databases">
        <title>The complete genome of Desulfurococcus mucosus DSM 2162.</title>
        <authorList>
            <consortium name="US DOE Joint Genome Institute (JGI-PGF)"/>
            <person name="Lucas S."/>
            <person name="Copeland A."/>
            <person name="Lapidus A."/>
            <person name="Bruce D."/>
            <person name="Goodwin L."/>
            <person name="Pitluck S."/>
            <person name="Kyrpides N."/>
            <person name="Mavromatis K."/>
            <person name="Pagani I."/>
            <person name="Ivanova N."/>
            <person name="Ovchinnikova G."/>
            <person name="Chertkov O."/>
            <person name="Held B."/>
            <person name="Brettin T."/>
            <person name="Detter J.C."/>
            <person name="Tapia R."/>
            <person name="Han C."/>
            <person name="Land M."/>
            <person name="Hauser L."/>
            <person name="Markowitz V."/>
            <person name="Cheng J.-F."/>
            <person name="Hugenholtz P."/>
            <person name="Woyke T."/>
            <person name="Wu D."/>
            <person name="Wirth R."/>
            <person name="Bilek Y."/>
            <person name="Hader T."/>
            <person name="Klenk H.-P."/>
            <person name="Eisen J.A."/>
        </authorList>
    </citation>
    <scope>NUCLEOTIDE SEQUENCE [LARGE SCALE GENOMIC DNA]</scope>
    <source>
        <strain evidence="9">ATCC 35584 / DSM 2162 / JCM 9187 / O7/1</strain>
    </source>
</reference>
<organism evidence="8 9">
    <name type="scientific">Desulfurococcus mucosus (strain ATCC 35584 / DSM 2162 / JCM 9187 / O7/1)</name>
    <dbReference type="NCBI Taxonomy" id="765177"/>
    <lineage>
        <taxon>Archaea</taxon>
        <taxon>Thermoproteota</taxon>
        <taxon>Thermoprotei</taxon>
        <taxon>Desulfurococcales</taxon>
        <taxon>Desulfurococcaceae</taxon>
        <taxon>Desulfurococcus</taxon>
    </lineage>
</organism>
<dbReference type="GO" id="GO:0003824">
    <property type="term" value="F:catalytic activity"/>
    <property type="evidence" value="ECO:0007669"/>
    <property type="project" value="InterPro"/>
</dbReference>
<evidence type="ECO:0000259" key="7">
    <source>
        <dbReference type="PROSITE" id="PS51918"/>
    </source>
</evidence>
<keyword evidence="9" id="KW-1185">Reference proteome</keyword>
<proteinExistence type="predicted"/>
<dbReference type="PROSITE" id="PS01278">
    <property type="entry name" value="MTTASE_RADICAL"/>
    <property type="match status" value="1"/>
</dbReference>
<accession>E8R7U2</accession>
<evidence type="ECO:0000256" key="2">
    <source>
        <dbReference type="ARBA" id="ARBA00022485"/>
    </source>
</evidence>
<evidence type="ECO:0000256" key="1">
    <source>
        <dbReference type="ARBA" id="ARBA00001966"/>
    </source>
</evidence>
<evidence type="ECO:0000313" key="9">
    <source>
        <dbReference type="Proteomes" id="UP000001068"/>
    </source>
</evidence>
<dbReference type="Proteomes" id="UP000001068">
    <property type="component" value="Chromosome"/>
</dbReference>
<dbReference type="PANTHER" id="PTHR43409">
    <property type="entry name" value="ANAEROBIC MAGNESIUM-PROTOPORPHYRIN IX MONOMETHYL ESTER CYCLASE-RELATED"/>
    <property type="match status" value="1"/>
</dbReference>
<dbReference type="PANTHER" id="PTHR43409:SF17">
    <property type="entry name" value="METHYLTHIOTRANSFERASE MJ0865-RELATED"/>
    <property type="match status" value="1"/>
</dbReference>
<dbReference type="GO" id="GO:0051539">
    <property type="term" value="F:4 iron, 4 sulfur cluster binding"/>
    <property type="evidence" value="ECO:0007669"/>
    <property type="project" value="UniProtKB-KW"/>
</dbReference>
<dbReference type="CDD" id="cd01335">
    <property type="entry name" value="Radical_SAM"/>
    <property type="match status" value="1"/>
</dbReference>
<keyword evidence="5" id="KW-0408">Iron</keyword>
<dbReference type="NCBIfam" id="TIGR04013">
    <property type="entry name" value="B12_SAM_MJ_1487"/>
    <property type="match status" value="1"/>
</dbReference>
<dbReference type="Pfam" id="PF04055">
    <property type="entry name" value="Radical_SAM"/>
    <property type="match status" value="1"/>
</dbReference>
<dbReference type="SUPFAM" id="SSF102114">
    <property type="entry name" value="Radical SAM enzymes"/>
    <property type="match status" value="1"/>
</dbReference>
<dbReference type="InterPro" id="IPR020612">
    <property type="entry name" value="Methylthiotransferase_CS"/>
</dbReference>
<dbReference type="GO" id="GO:0046872">
    <property type="term" value="F:metal ion binding"/>
    <property type="evidence" value="ECO:0007669"/>
    <property type="project" value="UniProtKB-KW"/>
</dbReference>
<dbReference type="STRING" id="765177.Desmu_0249"/>
<protein>
    <submittedName>
        <fullName evidence="8">Radical SAM domain protein</fullName>
    </submittedName>
</protein>
<dbReference type="Gene3D" id="3.80.30.20">
    <property type="entry name" value="tm_1862 like domain"/>
    <property type="match status" value="1"/>
</dbReference>
<dbReference type="PROSITE" id="PS51918">
    <property type="entry name" value="RADICAL_SAM"/>
    <property type="match status" value="1"/>
</dbReference>
<keyword evidence="6" id="KW-0411">Iron-sulfur</keyword>
<dbReference type="HOGENOM" id="CLU_042889_0_0_2"/>
<dbReference type="InterPro" id="IPR058240">
    <property type="entry name" value="rSAM_sf"/>
</dbReference>
<dbReference type="InterPro" id="IPR006638">
    <property type="entry name" value="Elp3/MiaA/NifB-like_rSAM"/>
</dbReference>
<sequence>MTATRLILYYDKKTRYSVNALIAAADRVPGVRVEVADTPGRLMEEVEEASRNREKCVVGYSLLTTMLVDESFLNTLKTILHHAESHGCLTIAGGPHASGDPVGVLRSLGFKVVFIGEAEETIREFLGELVNDGDPLRVKGLAFYEDDRLVFTGRRKPVDLDNYDPFPYWRGLINPVEVTRGCPYGCSYCQVSYMHGAFYRHRSIGRIVYYVRELARLGVRDYRFITPDSLSYGLSTVRREPDVGLIDELLSSLHEVARDVGGRIFYGSFPSEVRPEHVTGEAVRVLRRYVSNREIIVGAQSGSDRVLSMVRRGHSVDDVLNAVRVISENGFTPSVDVILGIPGETREDQEETLRLIERILGMGGRIHVHYYLPLPGTPLGLKTPAPVPADVEARISRLIGSGKAYGSWFNQKELSRRILELHRRGLIAPSQRANA</sequence>
<reference evidence="8 9" key="2">
    <citation type="journal article" date="2011" name="Stand. Genomic Sci.">
        <title>Complete genome sequence of Desulfurococcus mucosus type strain (O7/1).</title>
        <authorList>
            <person name="Wirth R."/>
            <person name="Chertkov O."/>
            <person name="Held B."/>
            <person name="Lapidus A."/>
            <person name="Nolan M."/>
            <person name="Lucas S."/>
            <person name="Hammon N."/>
            <person name="Deshpande S."/>
            <person name="Cheng J.F."/>
            <person name="Tapia R."/>
            <person name="Han C."/>
            <person name="Goodwin L."/>
            <person name="Pitluck S."/>
            <person name="Liolios K."/>
            <person name="Ioanna P."/>
            <person name="Ivanova N."/>
            <person name="Mavromatis K."/>
            <person name="Mikhailova N."/>
            <person name="Pati A."/>
            <person name="Chen A."/>
            <person name="Palaniappan K."/>
            <person name="Land M."/>
            <person name="Hauser L."/>
            <person name="Chang Y.J."/>
            <person name="Jeffries C.D."/>
            <person name="Bilek Y."/>
            <person name="Hader T."/>
            <person name="Rohde M."/>
            <person name="Spring S."/>
            <person name="Sikorski J."/>
            <person name="Goker M."/>
            <person name="Woyke T."/>
            <person name="Bristow J."/>
            <person name="Eisen J.A."/>
            <person name="Markowitz V."/>
            <person name="Hugenholtz P."/>
            <person name="Kyrpides N.C."/>
            <person name="Klenk H.P."/>
        </authorList>
    </citation>
    <scope>NUCLEOTIDE SEQUENCE [LARGE SCALE GENOMIC DNA]</scope>
    <source>
        <strain evidence="9">ATCC 35584 / DSM 2162 / JCM 9187 / O7/1</strain>
    </source>
</reference>
<dbReference type="InterPro" id="IPR006158">
    <property type="entry name" value="Cobalamin-bd"/>
</dbReference>
<dbReference type="InterPro" id="IPR007197">
    <property type="entry name" value="rSAM"/>
</dbReference>
<dbReference type="AlphaFoldDB" id="E8R7U2"/>
<dbReference type="OrthoDB" id="358785at2157"/>
<evidence type="ECO:0000256" key="4">
    <source>
        <dbReference type="ARBA" id="ARBA00022723"/>
    </source>
</evidence>
<dbReference type="eggNOG" id="arCOG01356">
    <property type="taxonomic scope" value="Archaea"/>
</dbReference>
<feature type="domain" description="Radical SAM core" evidence="7">
    <location>
        <begin position="168"/>
        <end position="410"/>
    </location>
</feature>
<dbReference type="Gene3D" id="3.40.50.280">
    <property type="entry name" value="Cobalamin-binding domain"/>
    <property type="match status" value="1"/>
</dbReference>
<keyword evidence="3" id="KW-0949">S-adenosyl-L-methionine</keyword>
<dbReference type="InterPro" id="IPR051198">
    <property type="entry name" value="BchE-like"/>
</dbReference>
<evidence type="ECO:0000256" key="6">
    <source>
        <dbReference type="ARBA" id="ARBA00023014"/>
    </source>
</evidence>
<keyword evidence="2" id="KW-0004">4Fe-4S</keyword>
<dbReference type="GeneID" id="10152940"/>
<dbReference type="EMBL" id="CP002363">
    <property type="protein sequence ID" value="ADV64568.1"/>
    <property type="molecule type" value="Genomic_DNA"/>
</dbReference>
<comment type="cofactor">
    <cofactor evidence="1">
        <name>[4Fe-4S] cluster</name>
        <dbReference type="ChEBI" id="CHEBI:49883"/>
    </cofactor>
</comment>
<dbReference type="CDD" id="cd02068">
    <property type="entry name" value="radical_SAM_B12_BD"/>
    <property type="match status" value="1"/>
</dbReference>
<name>E8R7U2_DESM0</name>